<reference evidence="1" key="1">
    <citation type="submission" date="2020-09" db="EMBL/GenBank/DDBJ databases">
        <title>A novel bacterium of genus Bacillus, isolated from South China Sea.</title>
        <authorList>
            <person name="Huang H."/>
            <person name="Mo K."/>
            <person name="Hu Y."/>
        </authorList>
    </citation>
    <scope>NUCLEOTIDE SEQUENCE</scope>
    <source>
        <strain evidence="1">IB182487</strain>
    </source>
</reference>
<protein>
    <submittedName>
        <fullName evidence="1">Uncharacterized protein</fullName>
    </submittedName>
</protein>
<evidence type="ECO:0000313" key="2">
    <source>
        <dbReference type="Proteomes" id="UP000626844"/>
    </source>
</evidence>
<organism evidence="1 2">
    <name type="scientific">Metabacillus arenae</name>
    <dbReference type="NCBI Taxonomy" id="2771434"/>
    <lineage>
        <taxon>Bacteria</taxon>
        <taxon>Bacillati</taxon>
        <taxon>Bacillota</taxon>
        <taxon>Bacilli</taxon>
        <taxon>Bacillales</taxon>
        <taxon>Bacillaceae</taxon>
        <taxon>Metabacillus</taxon>
    </lineage>
</organism>
<accession>A0A926RWN0</accession>
<dbReference type="AlphaFoldDB" id="A0A926RWN0"/>
<sequence>MGVRRCEFCENADLLDGIDSSQFLRSDQSGVLNGDLTVNGFLKVNGNFIQFPTTNFSCNATTAGAVRYDPGLGKLLLCNGTNFEVISSS</sequence>
<dbReference type="EMBL" id="JACXAI010000014">
    <property type="protein sequence ID" value="MBD1380973.1"/>
    <property type="molecule type" value="Genomic_DNA"/>
</dbReference>
<comment type="caution">
    <text evidence="1">The sequence shown here is derived from an EMBL/GenBank/DDBJ whole genome shotgun (WGS) entry which is preliminary data.</text>
</comment>
<dbReference type="Proteomes" id="UP000626844">
    <property type="component" value="Unassembled WGS sequence"/>
</dbReference>
<dbReference type="RefSeq" id="WP_191158568.1">
    <property type="nucleotide sequence ID" value="NZ_JACXAI010000014.1"/>
</dbReference>
<name>A0A926RWN0_9BACI</name>
<evidence type="ECO:0000313" key="1">
    <source>
        <dbReference type="EMBL" id="MBD1380973.1"/>
    </source>
</evidence>
<keyword evidence="2" id="KW-1185">Reference proteome</keyword>
<gene>
    <name evidence="1" type="ORF">IC621_12090</name>
</gene>
<proteinExistence type="predicted"/>